<dbReference type="PRINTS" id="PR00320">
    <property type="entry name" value="GPROTEINBRPT"/>
</dbReference>
<evidence type="ECO:0000256" key="2">
    <source>
        <dbReference type="ARBA" id="ARBA00022737"/>
    </source>
</evidence>
<dbReference type="Pfam" id="PF00400">
    <property type="entry name" value="WD40"/>
    <property type="match status" value="2"/>
</dbReference>
<feature type="non-terminal residue" evidence="6">
    <location>
        <position position="397"/>
    </location>
</feature>
<dbReference type="Proteomes" id="UP000092124">
    <property type="component" value="Unassembled WGS sequence"/>
</dbReference>
<feature type="repeat" description="WD" evidence="4">
    <location>
        <begin position="201"/>
        <end position="233"/>
    </location>
</feature>
<name>A0A1A6GQA6_NEOLE</name>
<organism evidence="6 7">
    <name type="scientific">Neotoma lepida</name>
    <name type="common">Desert woodrat</name>
    <dbReference type="NCBI Taxonomy" id="56216"/>
    <lineage>
        <taxon>Eukaryota</taxon>
        <taxon>Metazoa</taxon>
        <taxon>Chordata</taxon>
        <taxon>Craniata</taxon>
        <taxon>Vertebrata</taxon>
        <taxon>Euteleostomi</taxon>
        <taxon>Mammalia</taxon>
        <taxon>Eutheria</taxon>
        <taxon>Euarchontoglires</taxon>
        <taxon>Glires</taxon>
        <taxon>Rodentia</taxon>
        <taxon>Myomorpha</taxon>
        <taxon>Muroidea</taxon>
        <taxon>Cricetidae</taxon>
        <taxon>Neotominae</taxon>
        <taxon>Neotoma</taxon>
    </lineage>
</organism>
<comment type="similarity">
    <text evidence="3">Belongs to the WD repeat WDR3/UTP12 family.</text>
</comment>
<feature type="repeat" description="WD" evidence="4">
    <location>
        <begin position="41"/>
        <end position="75"/>
    </location>
</feature>
<feature type="domain" description="Small-subunit processome Utp12" evidence="5">
    <location>
        <begin position="266"/>
        <end position="361"/>
    </location>
</feature>
<dbReference type="AlphaFoldDB" id="A0A1A6GQA6"/>
<dbReference type="PROSITE" id="PS50294">
    <property type="entry name" value="WD_REPEATS_REGION"/>
    <property type="match status" value="3"/>
</dbReference>
<dbReference type="Gene3D" id="2.130.10.10">
    <property type="entry name" value="YVTN repeat-like/Quinoprotein amine dehydrogenase"/>
    <property type="match status" value="2"/>
</dbReference>
<dbReference type="FunFam" id="2.130.10.10:FF:000178">
    <property type="entry name" value="WD repeat domain 3"/>
    <property type="match status" value="1"/>
</dbReference>
<evidence type="ECO:0000256" key="1">
    <source>
        <dbReference type="ARBA" id="ARBA00022574"/>
    </source>
</evidence>
<dbReference type="InterPro" id="IPR051570">
    <property type="entry name" value="TBC1_cilium_biogenesis"/>
</dbReference>
<dbReference type="PANTHER" id="PTHR19853:SF0">
    <property type="entry name" value="WD REPEAT-CONTAINING PROTEIN 3"/>
    <property type="match status" value="1"/>
</dbReference>
<evidence type="ECO:0000256" key="3">
    <source>
        <dbReference type="ARBA" id="ARBA00038229"/>
    </source>
</evidence>
<keyword evidence="1 4" id="KW-0853">WD repeat</keyword>
<dbReference type="GO" id="GO:0030490">
    <property type="term" value="P:maturation of SSU-rRNA"/>
    <property type="evidence" value="ECO:0007669"/>
    <property type="project" value="TreeGrafter"/>
</dbReference>
<feature type="repeat" description="WD" evidence="4">
    <location>
        <begin position="159"/>
        <end position="200"/>
    </location>
</feature>
<dbReference type="PROSITE" id="PS50082">
    <property type="entry name" value="WD_REPEATS_2"/>
    <property type="match status" value="4"/>
</dbReference>
<gene>
    <name evidence="6" type="ORF">A6R68_03405</name>
</gene>
<dbReference type="OrthoDB" id="407922at2759"/>
<evidence type="ECO:0000256" key="4">
    <source>
        <dbReference type="PROSITE-ProRule" id="PRU00221"/>
    </source>
</evidence>
<dbReference type="GO" id="GO:0032040">
    <property type="term" value="C:small-subunit processome"/>
    <property type="evidence" value="ECO:0007669"/>
    <property type="project" value="TreeGrafter"/>
</dbReference>
<dbReference type="SMART" id="SM00320">
    <property type="entry name" value="WD40"/>
    <property type="match status" value="4"/>
</dbReference>
<evidence type="ECO:0000313" key="7">
    <source>
        <dbReference type="Proteomes" id="UP000092124"/>
    </source>
</evidence>
<dbReference type="EMBL" id="LZPO01076188">
    <property type="protein sequence ID" value="OBS68054.1"/>
    <property type="molecule type" value="Genomic_DNA"/>
</dbReference>
<keyword evidence="2" id="KW-0677">Repeat</keyword>
<reference evidence="6 7" key="1">
    <citation type="submission" date="2016-06" db="EMBL/GenBank/DDBJ databases">
        <title>The Draft Genome Sequence and Annotation of the Desert Woodrat Neotoma lepida.</title>
        <authorList>
            <person name="Campbell M."/>
            <person name="Oakeson K.F."/>
            <person name="Yandell M."/>
            <person name="Halpert J.R."/>
            <person name="Dearing D."/>
        </authorList>
    </citation>
    <scope>NUCLEOTIDE SEQUENCE [LARGE SCALE GENOMIC DNA]</scope>
    <source>
        <strain evidence="6">417</strain>
        <tissue evidence="6">Liver</tissue>
    </source>
</reference>
<protein>
    <recommendedName>
        <fullName evidence="5">Small-subunit processome Utp12 domain-containing protein</fullName>
    </recommendedName>
</protein>
<dbReference type="GO" id="GO:0034388">
    <property type="term" value="C:Pwp2p-containing subcomplex of 90S preribosome"/>
    <property type="evidence" value="ECO:0007669"/>
    <property type="project" value="TreeGrafter"/>
</dbReference>
<dbReference type="Pfam" id="PF04003">
    <property type="entry name" value="Utp12"/>
    <property type="match status" value="1"/>
</dbReference>
<proteinExistence type="inferred from homology"/>
<dbReference type="Pfam" id="PF25172">
    <property type="entry name" value="Beta-prop_WDR3_2nd"/>
    <property type="match status" value="1"/>
</dbReference>
<accession>A0A1A6GQA6</accession>
<dbReference type="InterPro" id="IPR015943">
    <property type="entry name" value="WD40/YVTN_repeat-like_dom_sf"/>
</dbReference>
<dbReference type="PANTHER" id="PTHR19853">
    <property type="entry name" value="WD REPEAT CONTAINING PROTEIN 3 WDR3"/>
    <property type="match status" value="1"/>
</dbReference>
<dbReference type="CDD" id="cd00200">
    <property type="entry name" value="WD40"/>
    <property type="match status" value="1"/>
</dbReference>
<dbReference type="SUPFAM" id="SSF50978">
    <property type="entry name" value="WD40 repeat-like"/>
    <property type="match status" value="1"/>
</dbReference>
<evidence type="ECO:0000259" key="5">
    <source>
        <dbReference type="Pfam" id="PF04003"/>
    </source>
</evidence>
<comment type="caution">
    <text evidence="6">The sequence shown here is derived from an EMBL/GenBank/DDBJ whole genome shotgun (WGS) entry which is preliminary data.</text>
</comment>
<dbReference type="GO" id="GO:0030515">
    <property type="term" value="F:snoRNA binding"/>
    <property type="evidence" value="ECO:0007669"/>
    <property type="project" value="TreeGrafter"/>
</dbReference>
<keyword evidence="7" id="KW-1185">Reference proteome</keyword>
<dbReference type="InterPro" id="IPR036322">
    <property type="entry name" value="WD40_repeat_dom_sf"/>
</dbReference>
<dbReference type="InterPro" id="IPR001680">
    <property type="entry name" value="WD40_rpt"/>
</dbReference>
<dbReference type="InterPro" id="IPR020472">
    <property type="entry name" value="WD40_PAC1"/>
</dbReference>
<sequence length="397" mass="45214">MPCEYALCSFFVPGDRQVVIGTKTGNLQLYDLASGNLLETIAAHDGALWSMSLSPDQRGFVTGGADKAVKFWDFELVTDKNSTQKRLSVKQTRTLQLDEDVLCVNYSPNQKLLAVSLLDCTVKIFYVDTLKDGALIATGSADRNVKIWGLDFGDCHRSLFAHDDSVMFLRFVPKSHLFFTAGKDRKVKQWDADKFEHIQTLEGHHQEIWCLAVSPSGDYVVSASHDKSLRLWERTREPLILEEEREMQREAEYEESVAKEDQPAPSAYVLETFKGVKSSELEEALLVLPFSYVPDILKLLNEFIQMGSDIELLCRIHFGQITSNQMLVPVIEKLKETTISKVRQVQDIIGFNMAGLDYLKRECEAKSEVMFFAEATSHLEEKRRKRKNRKKMILTLT</sequence>
<dbReference type="InterPro" id="IPR007148">
    <property type="entry name" value="SSU_processome_Utp12"/>
</dbReference>
<dbReference type="STRING" id="56216.A0A1A6GQA6"/>
<feature type="repeat" description="WD" evidence="4">
    <location>
        <begin position="132"/>
        <end position="158"/>
    </location>
</feature>
<evidence type="ECO:0000313" key="6">
    <source>
        <dbReference type="EMBL" id="OBS68054.1"/>
    </source>
</evidence>